<dbReference type="InParanoid" id="A8NKM8"/>
<evidence type="ECO:0000313" key="3">
    <source>
        <dbReference type="Proteomes" id="UP000001861"/>
    </source>
</evidence>
<accession>A8NKM8</accession>
<evidence type="ECO:0008006" key="4">
    <source>
        <dbReference type="Google" id="ProtNLM"/>
    </source>
</evidence>
<organism evidence="2 3">
    <name type="scientific">Coprinopsis cinerea (strain Okayama-7 / 130 / ATCC MYA-4618 / FGSC 9003)</name>
    <name type="common">Inky cap fungus</name>
    <name type="synonym">Hormographiella aspergillata</name>
    <dbReference type="NCBI Taxonomy" id="240176"/>
    <lineage>
        <taxon>Eukaryota</taxon>
        <taxon>Fungi</taxon>
        <taxon>Dikarya</taxon>
        <taxon>Basidiomycota</taxon>
        <taxon>Agaricomycotina</taxon>
        <taxon>Agaricomycetes</taxon>
        <taxon>Agaricomycetidae</taxon>
        <taxon>Agaricales</taxon>
        <taxon>Agaricineae</taxon>
        <taxon>Psathyrellaceae</taxon>
        <taxon>Coprinopsis</taxon>
    </lineage>
</organism>
<gene>
    <name evidence="2" type="ORF">CC1G_02231</name>
</gene>
<dbReference type="Pfam" id="PF12296">
    <property type="entry name" value="HsbA"/>
    <property type="match status" value="1"/>
</dbReference>
<dbReference type="Proteomes" id="UP000001861">
    <property type="component" value="Unassembled WGS sequence"/>
</dbReference>
<feature type="chain" id="PRO_5002727336" description="Hydrophobic surface binding protein A-domain-containing protein" evidence="1">
    <location>
        <begin position="23"/>
        <end position="178"/>
    </location>
</feature>
<feature type="signal peptide" evidence="1">
    <location>
        <begin position="1"/>
        <end position="22"/>
    </location>
</feature>
<dbReference type="VEuPathDB" id="FungiDB:CC1G_02231"/>
<keyword evidence="3" id="KW-1185">Reference proteome</keyword>
<proteinExistence type="predicted"/>
<name>A8NKM8_COPC7</name>
<dbReference type="KEGG" id="cci:CC1G_02231"/>
<protein>
    <recommendedName>
        <fullName evidence="4">Hydrophobic surface binding protein A-domain-containing protein</fullName>
    </recommendedName>
</protein>
<keyword evidence="1" id="KW-0732">Signal</keyword>
<dbReference type="AlphaFoldDB" id="A8NKM8"/>
<dbReference type="EMBL" id="AACS02000010">
    <property type="protein sequence ID" value="EAU87472.1"/>
    <property type="molecule type" value="Genomic_DNA"/>
</dbReference>
<dbReference type="InterPro" id="IPR021054">
    <property type="entry name" value="Cell_wall_mannoprotein_1"/>
</dbReference>
<comment type="caution">
    <text evidence="2">The sequence shown here is derived from an EMBL/GenBank/DDBJ whole genome shotgun (WGS) entry which is preliminary data.</text>
</comment>
<evidence type="ECO:0000256" key="1">
    <source>
        <dbReference type="SAM" id="SignalP"/>
    </source>
</evidence>
<dbReference type="GeneID" id="6011010"/>
<sequence length="178" mass="18989">MYIGYRFAIFAQALATLLPAYGASFPELYSALAAVEKELASAKDAVSVFSLPGAQTADQAGTIDDSLTHLAEAILHASQSIPGGLSTREEGNDVMSFVNDYKPIVETALTSLSSQKAELEALGYGGQMIHDLDILANSVEDLGKGLVSYLPGTMRPSLVKSGQELAFYFRSTRKTFAE</sequence>
<dbReference type="RefSeq" id="XP_001834495.1">
    <property type="nucleotide sequence ID" value="XM_001834443.1"/>
</dbReference>
<evidence type="ECO:0000313" key="2">
    <source>
        <dbReference type="EMBL" id="EAU87472.1"/>
    </source>
</evidence>
<reference evidence="2 3" key="1">
    <citation type="journal article" date="2010" name="Proc. Natl. Acad. Sci. U.S.A.">
        <title>Insights into evolution of multicellular fungi from the assembled chromosomes of the mushroom Coprinopsis cinerea (Coprinus cinereus).</title>
        <authorList>
            <person name="Stajich J.E."/>
            <person name="Wilke S.K."/>
            <person name="Ahren D."/>
            <person name="Au C.H."/>
            <person name="Birren B.W."/>
            <person name="Borodovsky M."/>
            <person name="Burns C."/>
            <person name="Canback B."/>
            <person name="Casselton L.A."/>
            <person name="Cheng C.K."/>
            <person name="Deng J."/>
            <person name="Dietrich F.S."/>
            <person name="Fargo D.C."/>
            <person name="Farman M.L."/>
            <person name="Gathman A.C."/>
            <person name="Goldberg J."/>
            <person name="Guigo R."/>
            <person name="Hoegger P.J."/>
            <person name="Hooker J.B."/>
            <person name="Huggins A."/>
            <person name="James T.Y."/>
            <person name="Kamada T."/>
            <person name="Kilaru S."/>
            <person name="Kodira C."/>
            <person name="Kues U."/>
            <person name="Kupfer D."/>
            <person name="Kwan H.S."/>
            <person name="Lomsadze A."/>
            <person name="Li W."/>
            <person name="Lilly W.W."/>
            <person name="Ma L.J."/>
            <person name="Mackey A.J."/>
            <person name="Manning G."/>
            <person name="Martin F."/>
            <person name="Muraguchi H."/>
            <person name="Natvig D.O."/>
            <person name="Palmerini H."/>
            <person name="Ramesh M.A."/>
            <person name="Rehmeyer C.J."/>
            <person name="Roe B.A."/>
            <person name="Shenoy N."/>
            <person name="Stanke M."/>
            <person name="Ter-Hovhannisyan V."/>
            <person name="Tunlid A."/>
            <person name="Velagapudi R."/>
            <person name="Vision T.J."/>
            <person name="Zeng Q."/>
            <person name="Zolan M.E."/>
            <person name="Pukkila P.J."/>
        </authorList>
    </citation>
    <scope>NUCLEOTIDE SEQUENCE [LARGE SCALE GENOMIC DNA]</scope>
    <source>
        <strain evidence="3">Okayama-7 / 130 / ATCC MYA-4618 / FGSC 9003</strain>
    </source>
</reference>